<dbReference type="EMBL" id="JABBWG010000032">
    <property type="protein sequence ID" value="KAG1810579.1"/>
    <property type="molecule type" value="Genomic_DNA"/>
</dbReference>
<protein>
    <submittedName>
        <fullName evidence="1">Uncharacterized protein</fullName>
    </submittedName>
</protein>
<comment type="caution">
    <text evidence="1">The sequence shown here is derived from an EMBL/GenBank/DDBJ whole genome shotgun (WGS) entry which is preliminary data.</text>
</comment>
<reference evidence="1" key="1">
    <citation type="journal article" date="2020" name="New Phytol.">
        <title>Comparative genomics reveals dynamic genome evolution in host specialist ectomycorrhizal fungi.</title>
        <authorList>
            <person name="Lofgren L.A."/>
            <person name="Nguyen N.H."/>
            <person name="Vilgalys R."/>
            <person name="Ruytinx J."/>
            <person name="Liao H.L."/>
            <person name="Branco S."/>
            <person name="Kuo A."/>
            <person name="LaButti K."/>
            <person name="Lipzen A."/>
            <person name="Andreopoulos W."/>
            <person name="Pangilinan J."/>
            <person name="Riley R."/>
            <person name="Hundley H."/>
            <person name="Na H."/>
            <person name="Barry K."/>
            <person name="Grigoriev I.V."/>
            <person name="Stajich J.E."/>
            <person name="Kennedy P.G."/>
        </authorList>
    </citation>
    <scope>NUCLEOTIDE SEQUENCE</scope>
    <source>
        <strain evidence="1">MN1</strain>
    </source>
</reference>
<evidence type="ECO:0000313" key="1">
    <source>
        <dbReference type="EMBL" id="KAG1810579.1"/>
    </source>
</evidence>
<dbReference type="RefSeq" id="XP_041189475.1">
    <property type="nucleotide sequence ID" value="XM_041343578.1"/>
</dbReference>
<gene>
    <name evidence="1" type="ORF">BJ212DRAFT_583977</name>
</gene>
<proteinExistence type="predicted"/>
<organism evidence="1 2">
    <name type="scientific">Suillus subaureus</name>
    <dbReference type="NCBI Taxonomy" id="48587"/>
    <lineage>
        <taxon>Eukaryota</taxon>
        <taxon>Fungi</taxon>
        <taxon>Dikarya</taxon>
        <taxon>Basidiomycota</taxon>
        <taxon>Agaricomycotina</taxon>
        <taxon>Agaricomycetes</taxon>
        <taxon>Agaricomycetidae</taxon>
        <taxon>Boletales</taxon>
        <taxon>Suillineae</taxon>
        <taxon>Suillaceae</taxon>
        <taxon>Suillus</taxon>
    </lineage>
</organism>
<accession>A0A9P7JA88</accession>
<name>A0A9P7JA88_9AGAM</name>
<dbReference type="Proteomes" id="UP000807769">
    <property type="component" value="Unassembled WGS sequence"/>
</dbReference>
<dbReference type="OrthoDB" id="2692101at2759"/>
<dbReference type="AlphaFoldDB" id="A0A9P7JA88"/>
<dbReference type="GeneID" id="64637594"/>
<evidence type="ECO:0000313" key="2">
    <source>
        <dbReference type="Proteomes" id="UP000807769"/>
    </source>
</evidence>
<sequence length="95" mass="10292">MSYCIKLRPTLSSLMQLLYSVLPCQASFRLGRVPHTPQQVLPNIFAVSVLMSTSTLTHAASMPCECRVTASSHLPHVASLLRQTPPCASALQLSV</sequence>
<keyword evidence="2" id="KW-1185">Reference proteome</keyword>